<sequence>MVECRLRIEIITPLFIGGSNPREQPELRAASFRGALRFWLRALLGSVLGNKPAEIFKHESEVFGSTDQASPVVVRVEHQSLPTIGYSQLVRNYPGIAYLFFSARQTRNEPERKAIANGYQFPCTFHLRAGVQNPDALRAAAAALWLLTHLGGLGMRSRKGGGNLQVVSTDWSDSSLPPLTVQAQTAEQLQKELQDGLHKLREWAATTFNGSLSPTFQTSPSFDVLHPDWCKIFVVNREFANWMEALNEFGQKMQQFRNRRDPDYSNVKSVLQGSNKLQPVQRAAFGLPIVFYFPSLRGKRAMLEGEEHDRRASPLIVRVTKLANGKYALVLTRFYSLFLPPRERLQLRYRERNKEREEERKVHTNQPSDALLNDFLNHLRQKVAPLLEVTGW</sequence>
<evidence type="ECO:0000256" key="1">
    <source>
        <dbReference type="ARBA" id="ARBA00023118"/>
    </source>
</evidence>
<dbReference type="NCBIfam" id="TIGR01894">
    <property type="entry name" value="cas_TM1795_cmr1"/>
    <property type="match status" value="1"/>
</dbReference>
<comment type="caution">
    <text evidence="3">The sequence shown here is derived from an EMBL/GenBank/DDBJ whole genome shotgun (WGS) entry which is preliminary data.</text>
</comment>
<evidence type="ECO:0000259" key="2">
    <source>
        <dbReference type="Pfam" id="PF03787"/>
    </source>
</evidence>
<proteinExistence type="predicted"/>
<keyword evidence="1" id="KW-0051">Antiviral defense</keyword>
<protein>
    <submittedName>
        <fullName evidence="3">Type III-B CRISPR module RAMP protein Cmr1</fullName>
    </submittedName>
</protein>
<dbReference type="InterPro" id="IPR007522">
    <property type="entry name" value="CRISPR-assoc_prot_TM1795"/>
</dbReference>
<dbReference type="Pfam" id="PF03787">
    <property type="entry name" value="RAMPs"/>
    <property type="match status" value="1"/>
</dbReference>
<dbReference type="InterPro" id="IPR005537">
    <property type="entry name" value="RAMP_III_fam"/>
</dbReference>
<name>A0A7C4WDN9_9EURY</name>
<accession>A0A7C4WDN9</accession>
<organism evidence="3">
    <name type="scientific">Geoglobus ahangari</name>
    <dbReference type="NCBI Taxonomy" id="113653"/>
    <lineage>
        <taxon>Archaea</taxon>
        <taxon>Methanobacteriati</taxon>
        <taxon>Methanobacteriota</taxon>
        <taxon>Archaeoglobi</taxon>
        <taxon>Archaeoglobales</taxon>
        <taxon>Archaeoglobaceae</taxon>
        <taxon>Geoglobus</taxon>
    </lineage>
</organism>
<dbReference type="GO" id="GO:0051607">
    <property type="term" value="P:defense response to virus"/>
    <property type="evidence" value="ECO:0007669"/>
    <property type="project" value="UniProtKB-KW"/>
</dbReference>
<evidence type="ECO:0000313" key="3">
    <source>
        <dbReference type="EMBL" id="HGU58661.1"/>
    </source>
</evidence>
<dbReference type="EMBL" id="DTAK01000002">
    <property type="protein sequence ID" value="HGU58661.1"/>
    <property type="molecule type" value="Genomic_DNA"/>
</dbReference>
<dbReference type="AlphaFoldDB" id="A0A7C4WDN9"/>
<gene>
    <name evidence="3" type="primary">cmr1</name>
    <name evidence="3" type="ORF">ENT89_00235</name>
</gene>
<feature type="domain" description="CRISPR type III-associated protein" evidence="2">
    <location>
        <begin position="8"/>
        <end position="164"/>
    </location>
</feature>
<reference evidence="3" key="1">
    <citation type="journal article" date="2020" name="mSystems">
        <title>Genome- and Community-Level Interaction Insights into Carbon Utilization and Element Cycling Functions of Hydrothermarchaeota in Hydrothermal Sediment.</title>
        <authorList>
            <person name="Zhou Z."/>
            <person name="Liu Y."/>
            <person name="Xu W."/>
            <person name="Pan J."/>
            <person name="Luo Z.H."/>
            <person name="Li M."/>
        </authorList>
    </citation>
    <scope>NUCLEOTIDE SEQUENCE [LARGE SCALE GENOMIC DNA]</scope>
    <source>
        <strain evidence="3">SpSt-62</strain>
    </source>
</reference>